<dbReference type="AlphaFoldDB" id="A0A0A1FIY4"/>
<dbReference type="PANTHER" id="PTHR48100">
    <property type="entry name" value="BROAD-SPECIFICITY PHOSPHATASE YOR283W-RELATED"/>
    <property type="match status" value="1"/>
</dbReference>
<dbReference type="Gene3D" id="3.40.50.1240">
    <property type="entry name" value="Phosphoglycerate mutase-like"/>
    <property type="match status" value="1"/>
</dbReference>
<keyword evidence="4" id="KW-1185">Reference proteome</keyword>
<evidence type="ECO:0008006" key="5">
    <source>
        <dbReference type="Google" id="ProtNLM"/>
    </source>
</evidence>
<evidence type="ECO:0000313" key="4">
    <source>
        <dbReference type="Proteomes" id="UP000030302"/>
    </source>
</evidence>
<gene>
    <name evidence="3" type="ORF">LT85_4507</name>
</gene>
<accession>A0A0A1FIY4</accession>
<dbReference type="HOGENOM" id="CLU_033323_9_5_4"/>
<feature type="active site" description="Proton donor/acceptor" evidence="1">
    <location>
        <position position="84"/>
    </location>
</feature>
<feature type="binding site" evidence="2">
    <location>
        <position position="60"/>
    </location>
    <ligand>
        <name>substrate</name>
    </ligand>
</feature>
<dbReference type="Pfam" id="PF00300">
    <property type="entry name" value="His_Phos_1"/>
    <property type="match status" value="1"/>
</dbReference>
<dbReference type="PROSITE" id="PS00175">
    <property type="entry name" value="PG_MUTASE"/>
    <property type="match status" value="1"/>
</dbReference>
<evidence type="ECO:0000313" key="3">
    <source>
        <dbReference type="EMBL" id="AIY43665.1"/>
    </source>
</evidence>
<protein>
    <recommendedName>
        <fullName evidence="5">Phosphoglycerate mutase</fullName>
    </recommendedName>
</protein>
<dbReference type="InterPro" id="IPR001345">
    <property type="entry name" value="PG/BPGM_mutase_AS"/>
</dbReference>
<name>A0A0A1FIY4_9BURK</name>
<dbReference type="InterPro" id="IPR050275">
    <property type="entry name" value="PGM_Phosphatase"/>
</dbReference>
<feature type="active site" description="Tele-phosphohistidine intermediate" evidence="1">
    <location>
        <position position="11"/>
    </location>
</feature>
<dbReference type="Proteomes" id="UP000030302">
    <property type="component" value="Chromosome"/>
</dbReference>
<dbReference type="CDD" id="cd07067">
    <property type="entry name" value="HP_PGM_like"/>
    <property type="match status" value="1"/>
</dbReference>
<proteinExistence type="predicted"/>
<dbReference type="GO" id="GO:0016791">
    <property type="term" value="F:phosphatase activity"/>
    <property type="evidence" value="ECO:0007669"/>
    <property type="project" value="TreeGrafter"/>
</dbReference>
<dbReference type="SMART" id="SM00855">
    <property type="entry name" value="PGAM"/>
    <property type="match status" value="1"/>
</dbReference>
<feature type="binding site" evidence="2">
    <location>
        <begin position="84"/>
        <end position="87"/>
    </location>
    <ligand>
        <name>substrate</name>
    </ligand>
</feature>
<dbReference type="RefSeq" id="WP_038493327.1">
    <property type="nucleotide sequence ID" value="NZ_CP009962.1"/>
</dbReference>
<feature type="binding site" evidence="2">
    <location>
        <begin position="10"/>
        <end position="17"/>
    </location>
    <ligand>
        <name>substrate</name>
    </ligand>
</feature>
<dbReference type="InterPro" id="IPR013078">
    <property type="entry name" value="His_Pase_superF_clade-1"/>
</dbReference>
<dbReference type="GO" id="GO:0005737">
    <property type="term" value="C:cytoplasm"/>
    <property type="evidence" value="ECO:0007669"/>
    <property type="project" value="TreeGrafter"/>
</dbReference>
<evidence type="ECO:0000256" key="2">
    <source>
        <dbReference type="PIRSR" id="PIRSR613078-2"/>
    </source>
</evidence>
<dbReference type="KEGG" id="care:LT85_4507"/>
<dbReference type="OrthoDB" id="9783269at2"/>
<sequence length="219" mass="24577">MATTQILLIRHGETDWNLERRLQGHLDIALNQVGERQAQALARCLDGVALDAIFSSDLQRAQQTAVPLAAARNLPLQLDAGLRERCYGALEGLRYPEAAERFPEAYAALMGRDVDFRYPAGVHVAETMREFYQRAVHALLAILASADRTRIAIVTHGGVLDCIYRYANSLPLEQPRNCDIFNASINRLSWNTEWAQPLRVDGWADVAHLDELTLDEVDR</sequence>
<reference evidence="4" key="1">
    <citation type="journal article" date="2014" name="Soil Biol. Biochem.">
        <title>Structure and function of bacterial communities in ageing soils: Insights from the Mendocino ecological staircase.</title>
        <authorList>
            <person name="Uroz S."/>
            <person name="Tech J.J."/>
            <person name="Sawaya N.A."/>
            <person name="Frey-Klett P."/>
            <person name="Leveau J.H.J."/>
        </authorList>
    </citation>
    <scope>NUCLEOTIDE SEQUENCE [LARGE SCALE GENOMIC DNA]</scope>
    <source>
        <strain evidence="4">Cal35</strain>
    </source>
</reference>
<dbReference type="EMBL" id="CP009962">
    <property type="protein sequence ID" value="AIY43665.1"/>
    <property type="molecule type" value="Genomic_DNA"/>
</dbReference>
<dbReference type="STRING" id="279058.LT85_4507"/>
<dbReference type="PANTHER" id="PTHR48100:SF62">
    <property type="entry name" value="GLUCOSYL-3-PHOSPHOGLYCERATE PHOSPHATASE"/>
    <property type="match status" value="1"/>
</dbReference>
<evidence type="ECO:0000256" key="1">
    <source>
        <dbReference type="PIRSR" id="PIRSR613078-1"/>
    </source>
</evidence>
<dbReference type="InterPro" id="IPR029033">
    <property type="entry name" value="His_PPase_superfam"/>
</dbReference>
<organism evidence="3 4">
    <name type="scientific">Collimonas arenae</name>
    <dbReference type="NCBI Taxonomy" id="279058"/>
    <lineage>
        <taxon>Bacteria</taxon>
        <taxon>Pseudomonadati</taxon>
        <taxon>Pseudomonadota</taxon>
        <taxon>Betaproteobacteria</taxon>
        <taxon>Burkholderiales</taxon>
        <taxon>Oxalobacteraceae</taxon>
        <taxon>Collimonas</taxon>
    </lineage>
</organism>
<dbReference type="SUPFAM" id="SSF53254">
    <property type="entry name" value="Phosphoglycerate mutase-like"/>
    <property type="match status" value="1"/>
</dbReference>